<organism evidence="3 4">
    <name type="scientific">Halohasta litchfieldiae</name>
    <dbReference type="NCBI Taxonomy" id="1073996"/>
    <lineage>
        <taxon>Archaea</taxon>
        <taxon>Methanobacteriati</taxon>
        <taxon>Methanobacteriota</taxon>
        <taxon>Stenosarchaea group</taxon>
        <taxon>Halobacteria</taxon>
        <taxon>Halobacteriales</taxon>
        <taxon>Haloferacaceae</taxon>
        <taxon>Halohasta</taxon>
    </lineage>
</organism>
<dbReference type="GeneID" id="35001537"/>
<keyword evidence="4" id="KW-1185">Reference proteome</keyword>
<evidence type="ECO:0000256" key="1">
    <source>
        <dbReference type="SAM" id="MobiDB-lite"/>
    </source>
</evidence>
<protein>
    <recommendedName>
        <fullName evidence="2">DUF8113 domain-containing protein</fullName>
    </recommendedName>
</protein>
<dbReference type="EMBL" id="FNYR01000015">
    <property type="protein sequence ID" value="SEI99277.1"/>
    <property type="molecule type" value="Genomic_DNA"/>
</dbReference>
<proteinExistence type="predicted"/>
<evidence type="ECO:0000313" key="3">
    <source>
        <dbReference type="EMBL" id="SEI99277.1"/>
    </source>
</evidence>
<dbReference type="Proteomes" id="UP000198888">
    <property type="component" value="Unassembled WGS sequence"/>
</dbReference>
<dbReference type="KEGG" id="hae:halTADL_0721"/>
<dbReference type="AlphaFoldDB" id="A0A1H6VBT7"/>
<feature type="compositionally biased region" description="Acidic residues" evidence="1">
    <location>
        <begin position="96"/>
        <end position="108"/>
    </location>
</feature>
<dbReference type="RefSeq" id="WP_089672849.1">
    <property type="nucleotide sequence ID" value="NZ_CP024845.1"/>
</dbReference>
<evidence type="ECO:0000313" key="4">
    <source>
        <dbReference type="Proteomes" id="UP000198888"/>
    </source>
</evidence>
<reference evidence="3 4" key="1">
    <citation type="submission" date="2016-10" db="EMBL/GenBank/DDBJ databases">
        <authorList>
            <person name="de Groot N.N."/>
        </authorList>
    </citation>
    <scope>NUCLEOTIDE SEQUENCE [LARGE SCALE GENOMIC DNA]</scope>
    <source>
        <strain evidence="3 4">DSM 22187</strain>
    </source>
</reference>
<feature type="region of interest" description="Disordered" evidence="1">
    <location>
        <begin position="89"/>
        <end position="108"/>
    </location>
</feature>
<dbReference type="InterPro" id="IPR058426">
    <property type="entry name" value="DUF8113"/>
</dbReference>
<gene>
    <name evidence="3" type="ORF">SAMN05444271_11524</name>
</gene>
<accession>A0A1H6VBT7</accession>
<sequence>MAESTGFETELARARALLDAEDLTAVHVGVIHDDQTVDTVASRRTDTDTEEELQALSLLATHIRAVAAEAGVDYDTVAADAAAVAAQLEELPVTAPDDDESVDSESDT</sequence>
<dbReference type="Pfam" id="PF26418">
    <property type="entry name" value="DUF8113"/>
    <property type="match status" value="1"/>
</dbReference>
<feature type="domain" description="DUF8113" evidence="2">
    <location>
        <begin position="1"/>
        <end position="90"/>
    </location>
</feature>
<evidence type="ECO:0000259" key="2">
    <source>
        <dbReference type="Pfam" id="PF26418"/>
    </source>
</evidence>
<accession>A0A2H4PZG8</accession>
<name>A0A1H6VBT7_9EURY</name>